<evidence type="ECO:0000256" key="2">
    <source>
        <dbReference type="ARBA" id="ARBA00008685"/>
    </source>
</evidence>
<dbReference type="Pfam" id="PF01094">
    <property type="entry name" value="ANF_receptor"/>
    <property type="match status" value="1"/>
</dbReference>
<feature type="transmembrane region" description="Helical" evidence="14">
    <location>
        <begin position="587"/>
        <end position="605"/>
    </location>
</feature>
<feature type="domain" description="Ionotropic glutamate receptor C-terminal" evidence="15">
    <location>
        <begin position="463"/>
        <end position="804"/>
    </location>
</feature>
<evidence type="ECO:0000256" key="12">
    <source>
        <dbReference type="ARBA" id="ARBA00023303"/>
    </source>
</evidence>
<keyword evidence="17" id="KW-1185">Reference proteome</keyword>
<dbReference type="InterPro" id="IPR001320">
    <property type="entry name" value="Iontro_rcpt_C"/>
</dbReference>
<keyword evidence="10" id="KW-0325">Glycoprotein</keyword>
<dbReference type="InterPro" id="IPR019594">
    <property type="entry name" value="Glu/Gly-bd"/>
</dbReference>
<keyword evidence="9 13" id="KW-0675">Receptor</keyword>
<dbReference type="SMART" id="SM00079">
    <property type="entry name" value="PBPe"/>
    <property type="match status" value="1"/>
</dbReference>
<dbReference type="Pfam" id="PF10613">
    <property type="entry name" value="Lig_chan-Glu_bd"/>
    <property type="match status" value="1"/>
</dbReference>
<gene>
    <name evidence="16" type="ORF">PanWU01x14_044910</name>
</gene>
<feature type="transmembrane region" description="Helical" evidence="14">
    <location>
        <begin position="647"/>
        <end position="665"/>
    </location>
</feature>
<dbReference type="CDD" id="cd19990">
    <property type="entry name" value="PBP1_GABAb_receptor_plant"/>
    <property type="match status" value="1"/>
</dbReference>
<dbReference type="Gene3D" id="3.40.190.10">
    <property type="entry name" value="Periplasmic binding protein-like II"/>
    <property type="match status" value="1"/>
</dbReference>
<feature type="transmembrane region" description="Helical" evidence="14">
    <location>
        <begin position="7"/>
        <end position="26"/>
    </location>
</feature>
<dbReference type="FunFam" id="3.40.190.10:FF:000054">
    <property type="entry name" value="Glutamate receptor"/>
    <property type="match status" value="1"/>
</dbReference>
<dbReference type="OrthoDB" id="5984008at2759"/>
<comment type="caution">
    <text evidence="16">The sequence shown here is derived from an EMBL/GenBank/DDBJ whole genome shotgun (WGS) entry which is preliminary data.</text>
</comment>
<evidence type="ECO:0000256" key="13">
    <source>
        <dbReference type="PIRNR" id="PIRNR037090"/>
    </source>
</evidence>
<keyword evidence="12 13" id="KW-0407">Ion channel</keyword>
<dbReference type="GO" id="GO:0015276">
    <property type="term" value="F:ligand-gated monoatomic ion channel activity"/>
    <property type="evidence" value="ECO:0007669"/>
    <property type="project" value="InterPro"/>
</dbReference>
<dbReference type="FunFam" id="3.40.50.2300:FF:000081">
    <property type="entry name" value="Glutamate receptor"/>
    <property type="match status" value="1"/>
</dbReference>
<keyword evidence="3 13" id="KW-0813">Transport</keyword>
<evidence type="ECO:0000256" key="4">
    <source>
        <dbReference type="ARBA" id="ARBA00022692"/>
    </source>
</evidence>
<evidence type="ECO:0000256" key="5">
    <source>
        <dbReference type="ARBA" id="ARBA00022729"/>
    </source>
</evidence>
<dbReference type="InterPro" id="IPR015683">
    <property type="entry name" value="Ionotropic_Glu_rcpt"/>
</dbReference>
<evidence type="ECO:0000256" key="9">
    <source>
        <dbReference type="ARBA" id="ARBA00023170"/>
    </source>
</evidence>
<dbReference type="Gene3D" id="1.10.287.70">
    <property type="match status" value="1"/>
</dbReference>
<dbReference type="CDD" id="cd13686">
    <property type="entry name" value="GluR_Plant"/>
    <property type="match status" value="1"/>
</dbReference>
<dbReference type="InterPro" id="IPR001828">
    <property type="entry name" value="ANF_lig-bd_rcpt"/>
</dbReference>
<dbReference type="InterPro" id="IPR028082">
    <property type="entry name" value="Peripla_BP_I"/>
</dbReference>
<keyword evidence="11 13" id="KW-1071">Ligand-gated ion channel</keyword>
<dbReference type="PIRSF" id="PIRSF037090">
    <property type="entry name" value="Iontro_Glu-like_rcpt_pln"/>
    <property type="match status" value="1"/>
</dbReference>
<protein>
    <recommendedName>
        <fullName evidence="13">Glutamate receptor</fullName>
    </recommendedName>
</protein>
<comment type="function">
    <text evidence="13">Glutamate-gated receptor that probably acts as non-selective cation channel.</text>
</comment>
<keyword evidence="7 13" id="KW-0406">Ion transport</keyword>
<dbReference type="GO" id="GO:0016020">
    <property type="term" value="C:membrane"/>
    <property type="evidence" value="ECO:0007669"/>
    <property type="project" value="UniProtKB-SubCell"/>
</dbReference>
<dbReference type="Proteomes" id="UP000237105">
    <property type="component" value="Unassembled WGS sequence"/>
</dbReference>
<accession>A0A2P5DPD1</accession>
<evidence type="ECO:0000256" key="8">
    <source>
        <dbReference type="ARBA" id="ARBA00023136"/>
    </source>
</evidence>
<organism evidence="16 17">
    <name type="scientific">Parasponia andersonii</name>
    <name type="common">Sponia andersonii</name>
    <dbReference type="NCBI Taxonomy" id="3476"/>
    <lineage>
        <taxon>Eukaryota</taxon>
        <taxon>Viridiplantae</taxon>
        <taxon>Streptophyta</taxon>
        <taxon>Embryophyta</taxon>
        <taxon>Tracheophyta</taxon>
        <taxon>Spermatophyta</taxon>
        <taxon>Magnoliopsida</taxon>
        <taxon>eudicotyledons</taxon>
        <taxon>Gunneridae</taxon>
        <taxon>Pentapetalae</taxon>
        <taxon>rosids</taxon>
        <taxon>fabids</taxon>
        <taxon>Rosales</taxon>
        <taxon>Cannabaceae</taxon>
        <taxon>Parasponia</taxon>
    </lineage>
</organism>
<evidence type="ECO:0000313" key="16">
    <source>
        <dbReference type="EMBL" id="PON75139.1"/>
    </source>
</evidence>
<proteinExistence type="inferred from homology"/>
<evidence type="ECO:0000256" key="7">
    <source>
        <dbReference type="ARBA" id="ARBA00023065"/>
    </source>
</evidence>
<evidence type="ECO:0000256" key="6">
    <source>
        <dbReference type="ARBA" id="ARBA00022989"/>
    </source>
</evidence>
<dbReference type="AlphaFoldDB" id="A0A2P5DPD1"/>
<dbReference type="Gene3D" id="3.40.50.2300">
    <property type="match status" value="2"/>
</dbReference>
<keyword evidence="5" id="KW-0732">Signal</keyword>
<dbReference type="SUPFAM" id="SSF53822">
    <property type="entry name" value="Periplasmic binding protein-like I"/>
    <property type="match status" value="1"/>
</dbReference>
<evidence type="ECO:0000259" key="15">
    <source>
        <dbReference type="SMART" id="SM00079"/>
    </source>
</evidence>
<evidence type="ECO:0000256" key="11">
    <source>
        <dbReference type="ARBA" id="ARBA00023286"/>
    </source>
</evidence>
<evidence type="ECO:0000313" key="17">
    <source>
        <dbReference type="Proteomes" id="UP000237105"/>
    </source>
</evidence>
<keyword evidence="4 14" id="KW-0812">Transmembrane</keyword>
<dbReference type="InterPro" id="IPR017103">
    <property type="entry name" value="Iontropic_Glu_rcpt_pln"/>
</dbReference>
<feature type="transmembrane region" description="Helical" evidence="14">
    <location>
        <begin position="831"/>
        <end position="852"/>
    </location>
</feature>
<evidence type="ECO:0000256" key="3">
    <source>
        <dbReference type="ARBA" id="ARBA00022448"/>
    </source>
</evidence>
<dbReference type="FunFam" id="1.10.287.70:FF:000037">
    <property type="entry name" value="Glutamate receptor"/>
    <property type="match status" value="1"/>
</dbReference>
<comment type="similarity">
    <text evidence="2 13">Belongs to the glutamate-gated ion channel (TC 1.A.10.1) family.</text>
</comment>
<dbReference type="Pfam" id="PF00060">
    <property type="entry name" value="Lig_chan"/>
    <property type="match status" value="1"/>
</dbReference>
<dbReference type="SUPFAM" id="SSF53850">
    <property type="entry name" value="Periplasmic binding protein-like II"/>
    <property type="match status" value="1"/>
</dbReference>
<dbReference type="PANTHER" id="PTHR18966">
    <property type="entry name" value="IONOTROPIC GLUTAMATE RECEPTOR"/>
    <property type="match status" value="1"/>
</dbReference>
<dbReference type="EMBL" id="JXTB01000025">
    <property type="protein sequence ID" value="PON75139.1"/>
    <property type="molecule type" value="Genomic_DNA"/>
</dbReference>
<evidence type="ECO:0000256" key="10">
    <source>
        <dbReference type="ARBA" id="ARBA00023180"/>
    </source>
</evidence>
<comment type="subcellular location">
    <subcellularLocation>
        <location evidence="1">Membrane</location>
        <topology evidence="1">Multi-pass membrane protein</topology>
    </subcellularLocation>
</comment>
<evidence type="ECO:0000256" key="14">
    <source>
        <dbReference type="SAM" id="Phobius"/>
    </source>
</evidence>
<name>A0A2P5DPD1_PARAD</name>
<keyword evidence="6 14" id="KW-1133">Transmembrane helix</keyword>
<evidence type="ECO:0000256" key="1">
    <source>
        <dbReference type="ARBA" id="ARBA00004141"/>
    </source>
</evidence>
<sequence length="877" mass="98673">METRKKKLIMIFVVIFFFFFMIGLLGQSTHHTSGGNINSVEDGVVVHIGLILDMSSMEGKILHSCVFIALSDFYRLNIDYRTRLVFHTRDSKGEALQALSAAHELLDKIKVKALIGGETIMEASLLAELGYKAKVPMLSLSETSNSSPHFNKNPFFIGIVQDEASQFKAVAVMVGVFKWNDVVIIYQDTDFGSNVVLHMINSFQEKNIYVTHKTAVSSTWTDEQIVKELQKLMALKTTSFMVHLSRDLVLKVVVNAKKLGMMSEGYAWILTATTMNNLLHNSLDSTVVHSMQGVLGLKSYVPPSKELCNLTSRLRRKFYIENDTNMGVVDQLSVYAIRAYDSTWALAEAVERSSTHYGSMLVKEILLSKFRGLSGDFEFTNGKLKSAEEFEIVNFIGKGERNVGFWKCLSNKINTSESEKGHIQRNLLSRDYFLEAIIWPGGTTTVPKGRSEIETTSFATKLRIGVPISGFTELVRVSYAQSNVTFTGFCIKVFEAALSLLPYKLEYELIPFVFDQRNTTGSYEKLIDQVYLKKYDGAIGDITITSNRSFYVDFTLPFTELGTAMVVRSESKSNNIWIFLKPLSTDLWITTAAFFILTGFVVWLIERPTNKAFQGSPSQQIGTIFWFSFSTMVFAHREKLVNNLSKFVVIVWVFAVLILTSSYTATLTSMMTVQRIELVAKGNIGFYSNFVLNHKKVTDNLSFKELRSPEEYAEALSKGSERGGVSAIVDEIPYIKSFLARYPNGYSMIKSVSDTNGFGFVSHDHGLVQAFRKGSHLAQDISRAIAQLRETGKLTNMEREWFESKSSLVSDQESSPIANEPNALDLMTFRGLFLICGISSITTVFLFLISSLREKWHVVRKHFGLLGQKLRTACRNI</sequence>
<dbReference type="InterPro" id="IPR044440">
    <property type="entry name" value="GABAb_receptor_plant_PBP1"/>
</dbReference>
<keyword evidence="8 13" id="KW-0472">Membrane</keyword>
<reference evidence="17" key="1">
    <citation type="submission" date="2016-06" db="EMBL/GenBank/DDBJ databases">
        <title>Parallel loss of symbiosis genes in relatives of nitrogen-fixing non-legume Parasponia.</title>
        <authorList>
            <person name="Van Velzen R."/>
            <person name="Holmer R."/>
            <person name="Bu F."/>
            <person name="Rutten L."/>
            <person name="Van Zeijl A."/>
            <person name="Liu W."/>
            <person name="Santuari L."/>
            <person name="Cao Q."/>
            <person name="Sharma T."/>
            <person name="Shen D."/>
            <person name="Roswanjaya Y."/>
            <person name="Wardhani T."/>
            <person name="Kalhor M.S."/>
            <person name="Jansen J."/>
            <person name="Van den Hoogen J."/>
            <person name="Gungor B."/>
            <person name="Hartog M."/>
            <person name="Hontelez J."/>
            <person name="Verver J."/>
            <person name="Yang W.-C."/>
            <person name="Schijlen E."/>
            <person name="Repin R."/>
            <person name="Schilthuizen M."/>
            <person name="Schranz E."/>
            <person name="Heidstra R."/>
            <person name="Miyata K."/>
            <person name="Fedorova E."/>
            <person name="Kohlen W."/>
            <person name="Bisseling T."/>
            <person name="Smit S."/>
            <person name="Geurts R."/>
        </authorList>
    </citation>
    <scope>NUCLEOTIDE SEQUENCE [LARGE SCALE GENOMIC DNA]</scope>
    <source>
        <strain evidence="17">cv. WU1-14</strain>
    </source>
</reference>